<keyword evidence="4" id="KW-1185">Reference proteome</keyword>
<evidence type="ECO:0000256" key="2">
    <source>
        <dbReference type="SAM" id="SignalP"/>
    </source>
</evidence>
<feature type="signal peptide" evidence="2">
    <location>
        <begin position="1"/>
        <end position="23"/>
    </location>
</feature>
<keyword evidence="2" id="KW-0732">Signal</keyword>
<feature type="region of interest" description="Disordered" evidence="1">
    <location>
        <begin position="30"/>
        <end position="60"/>
    </location>
</feature>
<evidence type="ECO:0000313" key="3">
    <source>
        <dbReference type="EMBL" id="NUW34288.1"/>
    </source>
</evidence>
<gene>
    <name evidence="3" type="ORF">HTZ77_23025</name>
</gene>
<evidence type="ECO:0000256" key="1">
    <source>
        <dbReference type="SAM" id="MobiDB-lite"/>
    </source>
</evidence>
<comment type="caution">
    <text evidence="3">The sequence shown here is derived from an EMBL/GenBank/DDBJ whole genome shotgun (WGS) entry which is preliminary data.</text>
</comment>
<reference evidence="3 4" key="1">
    <citation type="submission" date="2020-06" db="EMBL/GenBank/DDBJ databases">
        <title>Nonomuraea sp. SMC257, a novel actinomycete isolated from soil.</title>
        <authorList>
            <person name="Chanama M."/>
        </authorList>
    </citation>
    <scope>NUCLEOTIDE SEQUENCE [LARGE SCALE GENOMIC DNA]</scope>
    <source>
        <strain evidence="3 4">SMC257</strain>
    </source>
</reference>
<dbReference type="EMBL" id="JABWGN010000008">
    <property type="protein sequence ID" value="NUW34288.1"/>
    <property type="molecule type" value="Genomic_DNA"/>
</dbReference>
<dbReference type="AlphaFoldDB" id="A0A7Y6I9Q7"/>
<protein>
    <submittedName>
        <fullName evidence="3">Uncharacterized protein</fullName>
    </submittedName>
</protein>
<accession>A0A7Y6I9Q7</accession>
<feature type="chain" id="PRO_5039542697" evidence="2">
    <location>
        <begin position="24"/>
        <end position="60"/>
    </location>
</feature>
<name>A0A7Y6I9Q7_9ACTN</name>
<feature type="compositionally biased region" description="Acidic residues" evidence="1">
    <location>
        <begin position="51"/>
        <end position="60"/>
    </location>
</feature>
<dbReference type="RefSeq" id="WP_175591711.1">
    <property type="nucleotide sequence ID" value="NZ_JABWGN010000008.1"/>
</dbReference>
<evidence type="ECO:0000313" key="4">
    <source>
        <dbReference type="Proteomes" id="UP000586042"/>
    </source>
</evidence>
<proteinExistence type="predicted"/>
<organism evidence="3 4">
    <name type="scientific">Nonomuraea montanisoli</name>
    <dbReference type="NCBI Taxonomy" id="2741721"/>
    <lineage>
        <taxon>Bacteria</taxon>
        <taxon>Bacillati</taxon>
        <taxon>Actinomycetota</taxon>
        <taxon>Actinomycetes</taxon>
        <taxon>Streptosporangiales</taxon>
        <taxon>Streptosporangiaceae</taxon>
        <taxon>Nonomuraea</taxon>
    </lineage>
</organism>
<dbReference type="Proteomes" id="UP000586042">
    <property type="component" value="Unassembled WGS sequence"/>
</dbReference>
<sequence length="60" mass="6126">MLKHLLVAAAVVAGAFTVSGAVAAAVSAHPAQQTGSATVHVPANLEPTIYDNEDDEDRAR</sequence>